<dbReference type="EMBL" id="ADNJ02000003">
    <property type="protein sequence ID" value="EFY95792.1"/>
    <property type="molecule type" value="Genomic_DNA"/>
</dbReference>
<dbReference type="AlphaFoldDB" id="E9F924"/>
<feature type="chain" id="PRO_5003236337" evidence="1">
    <location>
        <begin position="17"/>
        <end position="309"/>
    </location>
</feature>
<evidence type="ECO:0000256" key="1">
    <source>
        <dbReference type="SAM" id="SignalP"/>
    </source>
</evidence>
<name>E9F924_METRA</name>
<proteinExistence type="predicted"/>
<dbReference type="RefSeq" id="XP_007824962.1">
    <property type="nucleotide sequence ID" value="XM_007826771.1"/>
</dbReference>
<dbReference type="OrthoDB" id="10367777at2759"/>
<dbReference type="GeneID" id="19263059"/>
<keyword evidence="1" id="KW-0732">Signal</keyword>
<dbReference type="HOGENOM" id="CLU_078294_0_0_1"/>
<sequence length="309" mass="33531">MKSAIILASTAALASALVQPKPAVGAQLTSAKGVDGSSYGKRAPDICLETEAKVVKKEATFEEWKKACGAEGLCSAMHSEPLLWQRIPELCGWAFTQACPSSPAEPSPAPAQYGCLETEARVIKKEASFDEWKQVCKTEGLCRALHSEPLLWQKIPELPGWALAWACPPSPAESSPSPAQYGCLETEVKVIKNEASFDEWKQVCKTEGLCRALHSEPLLWQKIPELPGWALAWACPPSPAESSPSPAQYGCLETEVKVIKNEASFDEWKQVCKTEGLCRALHSEPLLWQKIPDLAGWVMAQACPSANSA</sequence>
<dbReference type="Proteomes" id="UP000002498">
    <property type="component" value="Unassembled WGS sequence"/>
</dbReference>
<evidence type="ECO:0000313" key="3">
    <source>
        <dbReference type="Proteomes" id="UP000002498"/>
    </source>
</evidence>
<reference evidence="2 3" key="2">
    <citation type="journal article" date="2014" name="Proc. Natl. Acad. Sci. U.S.A.">
        <title>Trajectory and genomic determinants of fungal-pathogen speciation and host adaptation.</title>
        <authorList>
            <person name="Hu X."/>
            <person name="Xiao G."/>
            <person name="Zheng P."/>
            <person name="Shang Y."/>
            <person name="Su Y."/>
            <person name="Zhang X."/>
            <person name="Liu X."/>
            <person name="Zhan S."/>
            <person name="St Leger R.J."/>
            <person name="Wang C."/>
        </authorList>
    </citation>
    <scope>GENOME REANNOTATION</scope>
    <source>
        <strain evidence="3">ARSEF 23 / ATCC MYA-3075</strain>
    </source>
</reference>
<organism evidence="2 3">
    <name type="scientific">Metarhizium robertsii (strain ARSEF 23 / ATCC MYA-3075)</name>
    <name type="common">Metarhizium anisopliae (strain ARSEF 23)</name>
    <dbReference type="NCBI Taxonomy" id="655844"/>
    <lineage>
        <taxon>Eukaryota</taxon>
        <taxon>Fungi</taxon>
        <taxon>Dikarya</taxon>
        <taxon>Ascomycota</taxon>
        <taxon>Pezizomycotina</taxon>
        <taxon>Sordariomycetes</taxon>
        <taxon>Hypocreomycetidae</taxon>
        <taxon>Hypocreales</taxon>
        <taxon>Clavicipitaceae</taxon>
        <taxon>Metarhizium</taxon>
    </lineage>
</organism>
<keyword evidence="3" id="KW-1185">Reference proteome</keyword>
<dbReference type="KEGG" id="maj:MAA_08773"/>
<comment type="caution">
    <text evidence="2">The sequence shown here is derived from an EMBL/GenBank/DDBJ whole genome shotgun (WGS) entry which is preliminary data.</text>
</comment>
<evidence type="ECO:0000313" key="2">
    <source>
        <dbReference type="EMBL" id="EFY95792.1"/>
    </source>
</evidence>
<reference evidence="2 3" key="1">
    <citation type="journal article" date="2011" name="PLoS Genet.">
        <title>Genome sequencing and comparative transcriptomics of the model entomopathogenic fungi Metarhizium anisopliae and M. acridum.</title>
        <authorList>
            <person name="Gao Q."/>
            <person name="Jin K."/>
            <person name="Ying S.H."/>
            <person name="Zhang Y."/>
            <person name="Xiao G."/>
            <person name="Shang Y."/>
            <person name="Duan Z."/>
            <person name="Hu X."/>
            <person name="Xie X.Q."/>
            <person name="Zhou G."/>
            <person name="Peng G."/>
            <person name="Luo Z."/>
            <person name="Huang W."/>
            <person name="Wang B."/>
            <person name="Fang W."/>
            <person name="Wang S."/>
            <person name="Zhong Y."/>
            <person name="Ma L.J."/>
            <person name="St Leger R.J."/>
            <person name="Zhao G.P."/>
            <person name="Pei Y."/>
            <person name="Feng M.G."/>
            <person name="Xia Y."/>
            <person name="Wang C."/>
        </authorList>
    </citation>
    <scope>NUCLEOTIDE SEQUENCE [LARGE SCALE GENOMIC DNA]</scope>
    <source>
        <strain evidence="3">ARSEF 23 / ATCC MYA-3075</strain>
    </source>
</reference>
<protein>
    <submittedName>
        <fullName evidence="2">Uncharacterized protein</fullName>
    </submittedName>
</protein>
<gene>
    <name evidence="2" type="ORF">MAA_08773</name>
</gene>
<accession>E9F924</accession>
<feature type="signal peptide" evidence="1">
    <location>
        <begin position="1"/>
        <end position="16"/>
    </location>
</feature>